<dbReference type="GO" id="GO:0030042">
    <property type="term" value="P:actin filament depolymerization"/>
    <property type="evidence" value="ECO:0007669"/>
    <property type="project" value="EnsemblFungi"/>
</dbReference>
<dbReference type="GO" id="GO:0051015">
    <property type="term" value="F:actin filament binding"/>
    <property type="evidence" value="ECO:0007669"/>
    <property type="project" value="TreeGrafter"/>
</dbReference>
<feature type="repeat" description="WD" evidence="3">
    <location>
        <begin position="264"/>
        <end position="295"/>
    </location>
</feature>
<dbReference type="PANTHER" id="PTHR19856:SF0">
    <property type="entry name" value="WD REPEAT-CONTAINING PROTEIN 1"/>
    <property type="match status" value="1"/>
</dbReference>
<sequence>MPPGNRSLSGPWMPRHHSNPRITKLIEMIAQTNVFPPQPATTRGASTLLSYDAVNNRIAYAAGKSVIVRSLDAAASLKPTQFTKHTVTATAAAFSPSGNYIASGDESGHVIVWDSAVYNKEHPFEQPVIKSEFDVLGGPIRSIAWDADNARIIAVGSGKEKFGHCFTWDSGNSIGEIQGHSETINAVDIKPQRPYRAATVGDDKSMVFFTGPPFKFDKSSRNHHTNAARAVKFSPDGKWLVSVGADRVIVLYDGKTGDFIEKVEKAHEGGIAAVAWFPDSASFVTASADNTLKRWCPEGLSEKQKYSVASDTSVEHQQVGVLVTKDYVLSLSLNGEINLFPHDGSSPPEVICGHQKSLTKILVDGESLVTGGSDGTLFERTVTGREVTSLPVPFAKNEAHSNYVASIKKIDDMTVTTGWDDKLKSWKEGELVNTTDLESQPKSVAIAKNIVVLLESKLQVFDNSLSLLAEQELKFVASCVDSVPGSNLAYVTNETDKRLEVFEVDGQVKHVHSYPTLRAAPNLAKVSPNGEYVAVAETTGKYTLYSTKDQTAFTTRWAFHSSRVNGAAWTADSKFLVSGGLDCGIYVYSVARPSKVLKTQLTHQTGVSDLAWLKYADAKGSFASVGLDGVTKTWDVDFSAY</sequence>
<proteinExistence type="predicted"/>
<dbReference type="RefSeq" id="XP_018709270.1">
    <property type="nucleotide sequence ID" value="XM_018854413.1"/>
</dbReference>
<dbReference type="PANTHER" id="PTHR19856">
    <property type="entry name" value="WD-REPEATCONTAINING PROTEIN WDR1"/>
    <property type="match status" value="1"/>
</dbReference>
<dbReference type="Pfam" id="PF00400">
    <property type="entry name" value="WD40"/>
    <property type="match status" value="4"/>
</dbReference>
<protein>
    <submittedName>
        <fullName evidence="4">Actin interacting protein 1</fullName>
    </submittedName>
</protein>
<dbReference type="PROSITE" id="PS50294">
    <property type="entry name" value="WD_REPEATS_REGION"/>
    <property type="match status" value="3"/>
</dbReference>
<dbReference type="STRING" id="869754.A0A1A0GYZ1"/>
<keyword evidence="5" id="KW-1185">Reference proteome</keyword>
<dbReference type="GO" id="GO:0005884">
    <property type="term" value="C:actin filament"/>
    <property type="evidence" value="ECO:0007669"/>
    <property type="project" value="EnsemblFungi"/>
</dbReference>
<feature type="repeat" description="WD" evidence="3">
    <location>
        <begin position="221"/>
        <end position="262"/>
    </location>
</feature>
<name>A0A1A0GYZ1_9ASCO</name>
<dbReference type="InterPro" id="IPR011047">
    <property type="entry name" value="Quinoprotein_ADH-like_sf"/>
</dbReference>
<dbReference type="OrthoDB" id="2306at2759"/>
<dbReference type="SMART" id="SM00320">
    <property type="entry name" value="WD40"/>
    <property type="match status" value="10"/>
</dbReference>
<evidence type="ECO:0000313" key="5">
    <source>
        <dbReference type="Proteomes" id="UP000092555"/>
    </source>
</evidence>
<evidence type="ECO:0000256" key="3">
    <source>
        <dbReference type="PROSITE-ProRule" id="PRU00221"/>
    </source>
</evidence>
<feature type="repeat" description="WD" evidence="3">
    <location>
        <begin position="82"/>
        <end position="114"/>
    </location>
</feature>
<dbReference type="CDD" id="cd00200">
    <property type="entry name" value="WD40"/>
    <property type="match status" value="1"/>
</dbReference>
<comment type="caution">
    <text evidence="4">The sequence shown here is derived from an EMBL/GenBank/DDBJ whole genome shotgun (WGS) entry which is preliminary data.</text>
</comment>
<dbReference type="InterPro" id="IPR015943">
    <property type="entry name" value="WD40/YVTN_repeat-like_dom_sf"/>
</dbReference>
<reference evidence="4 5" key="1">
    <citation type="submission" date="2016-05" db="EMBL/GenBank/DDBJ databases">
        <title>Comparative genomics of biotechnologically important yeasts.</title>
        <authorList>
            <consortium name="DOE Joint Genome Institute"/>
            <person name="Riley R."/>
            <person name="Haridas S."/>
            <person name="Wolfe K.H."/>
            <person name="Lopes M.R."/>
            <person name="Hittinger C.T."/>
            <person name="Goker M."/>
            <person name="Salamov A."/>
            <person name="Wisecaver J."/>
            <person name="Long T.M."/>
            <person name="Aerts A.L."/>
            <person name="Barry K."/>
            <person name="Choi C."/>
            <person name="Clum A."/>
            <person name="Coughlan A.Y."/>
            <person name="Deshpande S."/>
            <person name="Douglass A.P."/>
            <person name="Hanson S.J."/>
            <person name="Klenk H.-P."/>
            <person name="LaButti K."/>
            <person name="Lapidus A."/>
            <person name="Lindquist E."/>
            <person name="Lipzen A."/>
            <person name="Meier-kolthoff J.P."/>
            <person name="Ohm R.A."/>
            <person name="Otillar R.P."/>
            <person name="Pangilinan J."/>
            <person name="Peng Y."/>
            <person name="Rokas A."/>
            <person name="Rosa C.A."/>
            <person name="Scheuner C."/>
            <person name="Sibirny A.A."/>
            <person name="Slot J.C."/>
            <person name="Stielow J.B."/>
            <person name="Sun H."/>
            <person name="Kurtzman C.P."/>
            <person name="Blackwell M."/>
            <person name="Grigoriev I.V."/>
            <person name="Jeffries T.W."/>
        </authorList>
    </citation>
    <scope>NUCLEOTIDE SEQUENCE [LARGE SCALE GENOMIC DNA]</scope>
    <source>
        <strain evidence="4 5">NRRL YB-4993</strain>
    </source>
</reference>
<dbReference type="PROSITE" id="PS50082">
    <property type="entry name" value="WD_REPEATS_2"/>
    <property type="match status" value="3"/>
</dbReference>
<dbReference type="Proteomes" id="UP000092555">
    <property type="component" value="Unassembled WGS sequence"/>
</dbReference>
<dbReference type="InterPro" id="IPR001680">
    <property type="entry name" value="WD40_rpt"/>
</dbReference>
<organism evidence="4 5">
    <name type="scientific">Metschnikowia bicuspidata var. bicuspidata NRRL YB-4993</name>
    <dbReference type="NCBI Taxonomy" id="869754"/>
    <lineage>
        <taxon>Eukaryota</taxon>
        <taxon>Fungi</taxon>
        <taxon>Dikarya</taxon>
        <taxon>Ascomycota</taxon>
        <taxon>Saccharomycotina</taxon>
        <taxon>Pichiomycetes</taxon>
        <taxon>Metschnikowiaceae</taxon>
        <taxon>Metschnikowia</taxon>
    </lineage>
</organism>
<evidence type="ECO:0000256" key="2">
    <source>
        <dbReference type="ARBA" id="ARBA00022737"/>
    </source>
</evidence>
<evidence type="ECO:0000256" key="1">
    <source>
        <dbReference type="ARBA" id="ARBA00022574"/>
    </source>
</evidence>
<dbReference type="GO" id="GO:0030479">
    <property type="term" value="C:actin cortical patch"/>
    <property type="evidence" value="ECO:0007669"/>
    <property type="project" value="EnsemblFungi"/>
</dbReference>
<dbReference type="EMBL" id="LXTC01000011">
    <property type="protein sequence ID" value="OBA16971.1"/>
    <property type="molecule type" value="Genomic_DNA"/>
</dbReference>
<dbReference type="Gene3D" id="2.130.10.10">
    <property type="entry name" value="YVTN repeat-like/Quinoprotein amine dehydrogenase"/>
    <property type="match status" value="2"/>
</dbReference>
<gene>
    <name evidence="4" type="ORF">METBIDRAFT_136897</name>
</gene>
<dbReference type="GO" id="GO:0032466">
    <property type="term" value="P:negative regulation of cytokinesis"/>
    <property type="evidence" value="ECO:0007669"/>
    <property type="project" value="EnsemblFungi"/>
</dbReference>
<accession>A0A1A0GYZ1</accession>
<dbReference type="GeneID" id="30027389"/>
<dbReference type="SUPFAM" id="SSF50998">
    <property type="entry name" value="Quinoprotein alcohol dehydrogenase-like"/>
    <property type="match status" value="1"/>
</dbReference>
<keyword evidence="1 3" id="KW-0853">WD repeat</keyword>
<dbReference type="AlphaFoldDB" id="A0A1A0GYZ1"/>
<evidence type="ECO:0000313" key="4">
    <source>
        <dbReference type="EMBL" id="OBA16971.1"/>
    </source>
</evidence>
<keyword evidence="2" id="KW-0677">Repeat</keyword>
<dbReference type="GO" id="GO:0051016">
    <property type="term" value="P:barbed-end actin filament capping"/>
    <property type="evidence" value="ECO:0007669"/>
    <property type="project" value="EnsemblFungi"/>
</dbReference>
<dbReference type="FunFam" id="2.130.10.10:FF:000102">
    <property type="entry name" value="Actin-interacting protein 1"/>
    <property type="match status" value="1"/>
</dbReference>